<organism evidence="8 9">
    <name type="scientific">Luteimonas fraxinea</name>
    <dbReference type="NCBI Taxonomy" id="2901869"/>
    <lineage>
        <taxon>Bacteria</taxon>
        <taxon>Pseudomonadati</taxon>
        <taxon>Pseudomonadota</taxon>
        <taxon>Gammaproteobacteria</taxon>
        <taxon>Lysobacterales</taxon>
        <taxon>Lysobacteraceae</taxon>
        <taxon>Luteimonas</taxon>
    </lineage>
</organism>
<dbReference type="PROSITE" id="PS51257">
    <property type="entry name" value="PROKAR_LIPOPROTEIN"/>
    <property type="match status" value="1"/>
</dbReference>
<accession>A0ABS8UC03</accession>
<feature type="compositionally biased region" description="Polar residues" evidence="5">
    <location>
        <begin position="36"/>
        <end position="51"/>
    </location>
</feature>
<feature type="chain" id="PRO_5047409947" evidence="6">
    <location>
        <begin position="25"/>
        <end position="137"/>
    </location>
</feature>
<evidence type="ECO:0000256" key="1">
    <source>
        <dbReference type="ARBA" id="ARBA00022729"/>
    </source>
</evidence>
<evidence type="ECO:0000313" key="8">
    <source>
        <dbReference type="EMBL" id="MCD9096392.1"/>
    </source>
</evidence>
<evidence type="ECO:0000256" key="6">
    <source>
        <dbReference type="SAM" id="SignalP"/>
    </source>
</evidence>
<dbReference type="Pfam" id="PF09864">
    <property type="entry name" value="MliC"/>
    <property type="match status" value="1"/>
</dbReference>
<feature type="compositionally biased region" description="Low complexity" evidence="5">
    <location>
        <begin position="23"/>
        <end position="35"/>
    </location>
</feature>
<dbReference type="RefSeq" id="WP_232134988.1">
    <property type="nucleotide sequence ID" value="NZ_CP089507.1"/>
</dbReference>
<keyword evidence="1 6" id="KW-0732">Signal</keyword>
<dbReference type="EMBL" id="JAJQKU010000002">
    <property type="protein sequence ID" value="MCD9096392.1"/>
    <property type="molecule type" value="Genomic_DNA"/>
</dbReference>
<feature type="domain" description="C-type lysozyme inhibitor" evidence="7">
    <location>
        <begin position="62"/>
        <end position="124"/>
    </location>
</feature>
<evidence type="ECO:0000256" key="5">
    <source>
        <dbReference type="SAM" id="MobiDB-lite"/>
    </source>
</evidence>
<comment type="caution">
    <text evidence="8">The sequence shown here is derived from an EMBL/GenBank/DDBJ whole genome shotgun (WGS) entry which is preliminary data.</text>
</comment>
<dbReference type="SUPFAM" id="SSF141488">
    <property type="entry name" value="YdhA-like"/>
    <property type="match status" value="1"/>
</dbReference>
<protein>
    <submittedName>
        <fullName evidence="8">MliC family protein</fullName>
    </submittedName>
</protein>
<dbReference type="InterPro" id="IPR036328">
    <property type="entry name" value="MliC_sf"/>
</dbReference>
<evidence type="ECO:0000256" key="4">
    <source>
        <dbReference type="ARBA" id="ARBA00023288"/>
    </source>
</evidence>
<proteinExistence type="predicted"/>
<dbReference type="Gene3D" id="2.40.128.200">
    <property type="match status" value="1"/>
</dbReference>
<keyword evidence="9" id="KW-1185">Reference proteome</keyword>
<evidence type="ECO:0000259" key="7">
    <source>
        <dbReference type="Pfam" id="PF09864"/>
    </source>
</evidence>
<feature type="signal peptide" evidence="6">
    <location>
        <begin position="1"/>
        <end position="24"/>
    </location>
</feature>
<evidence type="ECO:0000256" key="2">
    <source>
        <dbReference type="ARBA" id="ARBA00023136"/>
    </source>
</evidence>
<keyword evidence="4" id="KW-0449">Lipoprotein</keyword>
<evidence type="ECO:0000313" key="9">
    <source>
        <dbReference type="Proteomes" id="UP001430360"/>
    </source>
</evidence>
<dbReference type="Proteomes" id="UP001430360">
    <property type="component" value="Unassembled WGS sequence"/>
</dbReference>
<reference evidence="8" key="1">
    <citation type="submission" date="2021-12" db="EMBL/GenBank/DDBJ databases">
        <authorList>
            <person name="Ulrich A."/>
        </authorList>
    </citation>
    <scope>NUCLEOTIDE SEQUENCE</scope>
    <source>
        <strain evidence="8">A1P009</strain>
    </source>
</reference>
<keyword evidence="2" id="KW-0472">Membrane</keyword>
<reference evidence="8" key="2">
    <citation type="journal article" date="2022" name="Syst. Appl. Microbiol.">
        <title>Physiological and genomic characterisation of Luteimonas fraxinea sp. nov., a bacterial species associated with trees tolerant to ash dieback.</title>
        <authorList>
            <person name="Ulrich K."/>
            <person name="Becker R."/>
            <person name="Behrendt U."/>
            <person name="Kube M."/>
            <person name="Schneck V."/>
            <person name="Ulrich A."/>
        </authorList>
    </citation>
    <scope>NUCLEOTIDE SEQUENCE</scope>
    <source>
        <strain evidence="8">A1P009</strain>
    </source>
</reference>
<feature type="region of interest" description="Disordered" evidence="5">
    <location>
        <begin position="23"/>
        <end position="56"/>
    </location>
</feature>
<keyword evidence="3" id="KW-0564">Palmitate</keyword>
<evidence type="ECO:0000256" key="3">
    <source>
        <dbReference type="ARBA" id="ARBA00023139"/>
    </source>
</evidence>
<sequence length="137" mass="14133">MRWFTPVFTVAIGLSLAACSPADAPPVDDAATPPASGSTEETPSDPETPSTDAAPLPQVMHYDCEGTPVDATFDGRGQVSIAVDGATYVLRTEEAASGTKYVDDAGIVLWTRGANDALLTRPDHPDRTCTGSAAAPV</sequence>
<gene>
    <name evidence="8" type="ORF">LTT95_05495</name>
</gene>
<dbReference type="InterPro" id="IPR018660">
    <property type="entry name" value="MliC"/>
</dbReference>
<name>A0ABS8UC03_9GAMM</name>